<evidence type="ECO:0000256" key="4">
    <source>
        <dbReference type="ARBA" id="ARBA00023136"/>
    </source>
</evidence>
<feature type="transmembrane region" description="Helical" evidence="5">
    <location>
        <begin position="162"/>
        <end position="188"/>
    </location>
</feature>
<dbReference type="PANTHER" id="PTHR23507:SF1">
    <property type="entry name" value="FI18259P1-RELATED"/>
    <property type="match status" value="1"/>
</dbReference>
<dbReference type="Pfam" id="PF07690">
    <property type="entry name" value="MFS_1"/>
    <property type="match status" value="1"/>
</dbReference>
<dbReference type="EMBL" id="JARKIK010000041">
    <property type="protein sequence ID" value="KAK8737965.1"/>
    <property type="molecule type" value="Genomic_DNA"/>
</dbReference>
<keyword evidence="4 5" id="KW-0472">Membrane</keyword>
<evidence type="ECO:0000313" key="7">
    <source>
        <dbReference type="Proteomes" id="UP001445076"/>
    </source>
</evidence>
<feature type="transmembrane region" description="Helical" evidence="5">
    <location>
        <begin position="452"/>
        <end position="475"/>
    </location>
</feature>
<feature type="transmembrane region" description="Helical" evidence="5">
    <location>
        <begin position="423"/>
        <end position="446"/>
    </location>
</feature>
<dbReference type="Proteomes" id="UP001445076">
    <property type="component" value="Unassembled WGS sequence"/>
</dbReference>
<evidence type="ECO:0000256" key="3">
    <source>
        <dbReference type="ARBA" id="ARBA00022989"/>
    </source>
</evidence>
<keyword evidence="2 5" id="KW-0812">Transmembrane</keyword>
<feature type="transmembrane region" description="Helical" evidence="5">
    <location>
        <begin position="103"/>
        <end position="123"/>
    </location>
</feature>
<feature type="transmembrane region" description="Helical" evidence="5">
    <location>
        <begin position="365"/>
        <end position="382"/>
    </location>
</feature>
<feature type="transmembrane region" description="Helical" evidence="5">
    <location>
        <begin position="200"/>
        <end position="222"/>
    </location>
</feature>
<reference evidence="6" key="2">
    <citation type="submission" date="2024-01" db="EMBL/GenBank/DDBJ databases">
        <authorList>
            <person name="He J."/>
            <person name="Wang M."/>
            <person name="Zheng J."/>
            <person name="Liu Z."/>
        </authorList>
    </citation>
    <scope>NUCLEOTIDE SEQUENCE</scope>
    <source>
        <strain evidence="6">ZL_2023a</strain>
        <tissue evidence="6">Muscle</tissue>
    </source>
</reference>
<keyword evidence="7" id="KW-1185">Reference proteome</keyword>
<feature type="transmembrane region" description="Helical" evidence="5">
    <location>
        <begin position="388"/>
        <end position="411"/>
    </location>
</feature>
<protein>
    <recommendedName>
        <fullName evidence="8">Adenylate cyclase</fullName>
    </recommendedName>
</protein>
<proteinExistence type="predicted"/>
<feature type="transmembrane region" description="Helical" evidence="5">
    <location>
        <begin position="298"/>
        <end position="321"/>
    </location>
</feature>
<dbReference type="Gene3D" id="1.20.1250.20">
    <property type="entry name" value="MFS general substrate transporter like domains"/>
    <property type="match status" value="1"/>
</dbReference>
<dbReference type="SUPFAM" id="SSF103473">
    <property type="entry name" value="MFS general substrate transporter"/>
    <property type="match status" value="1"/>
</dbReference>
<dbReference type="EMBL" id="JARKIK010000041">
    <property type="protein sequence ID" value="KAK8737966.1"/>
    <property type="molecule type" value="Genomic_DNA"/>
</dbReference>
<organism evidence="6 7">
    <name type="scientific">Cherax quadricarinatus</name>
    <name type="common">Australian red claw crayfish</name>
    <dbReference type="NCBI Taxonomy" id="27406"/>
    <lineage>
        <taxon>Eukaryota</taxon>
        <taxon>Metazoa</taxon>
        <taxon>Ecdysozoa</taxon>
        <taxon>Arthropoda</taxon>
        <taxon>Crustacea</taxon>
        <taxon>Multicrustacea</taxon>
        <taxon>Malacostraca</taxon>
        <taxon>Eumalacostraca</taxon>
        <taxon>Eucarida</taxon>
        <taxon>Decapoda</taxon>
        <taxon>Pleocyemata</taxon>
        <taxon>Astacidea</taxon>
        <taxon>Parastacoidea</taxon>
        <taxon>Parastacidae</taxon>
        <taxon>Cherax</taxon>
    </lineage>
</organism>
<keyword evidence="3 5" id="KW-1133">Transmembrane helix</keyword>
<accession>A0AAW0XE81</accession>
<dbReference type="AlphaFoldDB" id="A0AAW0XE81"/>
<comment type="subcellular location">
    <subcellularLocation>
        <location evidence="1">Membrane</location>
        <topology evidence="1">Multi-pass membrane protein</topology>
    </subcellularLocation>
</comment>
<evidence type="ECO:0008006" key="8">
    <source>
        <dbReference type="Google" id="ProtNLM"/>
    </source>
</evidence>
<comment type="caution">
    <text evidence="6">The sequence shown here is derived from an EMBL/GenBank/DDBJ whole genome shotgun (WGS) entry which is preliminary data.</text>
</comment>
<feature type="transmembrane region" description="Helical" evidence="5">
    <location>
        <begin position="228"/>
        <end position="249"/>
    </location>
</feature>
<dbReference type="GO" id="GO:0016020">
    <property type="term" value="C:membrane"/>
    <property type="evidence" value="ECO:0007669"/>
    <property type="project" value="UniProtKB-SubCell"/>
</dbReference>
<name>A0AAW0XE81_CHEQU</name>
<dbReference type="PANTHER" id="PTHR23507">
    <property type="entry name" value="ZGC:174356"/>
    <property type="match status" value="1"/>
</dbReference>
<evidence type="ECO:0000256" key="1">
    <source>
        <dbReference type="ARBA" id="ARBA00004141"/>
    </source>
</evidence>
<dbReference type="GO" id="GO:0022857">
    <property type="term" value="F:transmembrane transporter activity"/>
    <property type="evidence" value="ECO:0007669"/>
    <property type="project" value="InterPro"/>
</dbReference>
<feature type="transmembrane region" description="Helical" evidence="5">
    <location>
        <begin position="135"/>
        <end position="156"/>
    </location>
</feature>
<sequence>MSEEECEEQPLMVDSATNIVTTTTTTSPSCCDKVASFLSAITIEPAVFLYVIGFGLDVVFIKNLWVDKTCLFYFNFSTEICSNLNSGRFPAEQDMVQRQVTRYNVYCAVIQHVPAVVVVMVLGAWSDLRDRRLPILVPMLGYFLMALGLTANAYWWPLQPEFLLICFVPVGLTGATTAIYMSVSAYISADTDARARTTRISVVMVLVPVASTLGRGLALVLFNHSGYGYLAVFGTQSVLCVVAILYVLVRLKKRPGAIAMETPASETSGVLEVLTPARLKKTMMVACRRRDNGVRRHIFAHIAVIWLLVFTAGSAHFDYLYTRKKFSWNYQTYTIWSLVDTPLAATGTLLLLPVLSYYCGIKDSMLGFVGAVSMIFNFVLRATAPVSWILYLASVVGVCSGMVVVCSRAALSKLVQKNELGSVFAVMGAGEAVVPIMSSALMTLVYNATLNVFPGMVFVLTAGISVIIACIYVCVLSSRSSDPTEEVTINNDGT</sequence>
<reference evidence="6 7" key="1">
    <citation type="journal article" date="2024" name="BMC Genomics">
        <title>Genome assembly of redclaw crayfish (Cherax quadricarinatus) provides insights into its immune adaptation and hypoxia tolerance.</title>
        <authorList>
            <person name="Liu Z."/>
            <person name="Zheng J."/>
            <person name="Li H."/>
            <person name="Fang K."/>
            <person name="Wang S."/>
            <person name="He J."/>
            <person name="Zhou D."/>
            <person name="Weng S."/>
            <person name="Chi M."/>
            <person name="Gu Z."/>
            <person name="He J."/>
            <person name="Li F."/>
            <person name="Wang M."/>
        </authorList>
    </citation>
    <scope>NUCLEOTIDE SEQUENCE [LARGE SCALE GENOMIC DNA]</scope>
    <source>
        <strain evidence="6">ZL_2023a</strain>
    </source>
</reference>
<dbReference type="InterPro" id="IPR011701">
    <property type="entry name" value="MFS"/>
</dbReference>
<evidence type="ECO:0000313" key="6">
    <source>
        <dbReference type="EMBL" id="KAK8737965.1"/>
    </source>
</evidence>
<evidence type="ECO:0000256" key="2">
    <source>
        <dbReference type="ARBA" id="ARBA00022692"/>
    </source>
</evidence>
<dbReference type="InterPro" id="IPR036259">
    <property type="entry name" value="MFS_trans_sf"/>
</dbReference>
<feature type="transmembrane region" description="Helical" evidence="5">
    <location>
        <begin position="333"/>
        <end position="358"/>
    </location>
</feature>
<gene>
    <name evidence="6" type="ORF">OTU49_004322</name>
</gene>
<evidence type="ECO:0000256" key="5">
    <source>
        <dbReference type="SAM" id="Phobius"/>
    </source>
</evidence>